<evidence type="ECO:0000256" key="2">
    <source>
        <dbReference type="ARBA" id="ARBA00008335"/>
    </source>
</evidence>
<proteinExistence type="inferred from homology"/>
<dbReference type="GO" id="GO:0016020">
    <property type="term" value="C:membrane"/>
    <property type="evidence" value="ECO:0007669"/>
    <property type="project" value="UniProtKB-SubCell"/>
</dbReference>
<dbReference type="PANTHER" id="PTHR23121:SF11">
    <property type="entry name" value="MAJOR FACILITATOR SUPERFAMILY DOMAIN CONTAINING 4B5"/>
    <property type="match status" value="1"/>
</dbReference>
<feature type="transmembrane region" description="Helical" evidence="6">
    <location>
        <begin position="32"/>
        <end position="56"/>
    </location>
</feature>
<dbReference type="GeneTree" id="ENSGT00530000063320"/>
<organism evidence="7 8">
    <name type="scientific">Nannospalax galili</name>
    <name type="common">Northern Israeli blind subterranean mole rat</name>
    <name type="synonym">Spalax galili</name>
    <dbReference type="NCBI Taxonomy" id="1026970"/>
    <lineage>
        <taxon>Eukaryota</taxon>
        <taxon>Metazoa</taxon>
        <taxon>Chordata</taxon>
        <taxon>Craniata</taxon>
        <taxon>Vertebrata</taxon>
        <taxon>Euteleostomi</taxon>
        <taxon>Mammalia</taxon>
        <taxon>Eutheria</taxon>
        <taxon>Euarchontoglires</taxon>
        <taxon>Glires</taxon>
        <taxon>Rodentia</taxon>
        <taxon>Myomorpha</taxon>
        <taxon>Muroidea</taxon>
        <taxon>Spalacidae</taxon>
        <taxon>Spalacinae</taxon>
        <taxon>Nannospalax</taxon>
    </lineage>
</organism>
<evidence type="ECO:0000256" key="1">
    <source>
        <dbReference type="ARBA" id="ARBA00004141"/>
    </source>
</evidence>
<dbReference type="SUPFAM" id="SSF103473">
    <property type="entry name" value="MFS general substrate transporter"/>
    <property type="match status" value="1"/>
</dbReference>
<keyword evidence="8" id="KW-1185">Reference proteome</keyword>
<evidence type="ECO:0000256" key="5">
    <source>
        <dbReference type="ARBA" id="ARBA00023136"/>
    </source>
</evidence>
<feature type="transmembrane region" description="Helical" evidence="6">
    <location>
        <begin position="124"/>
        <end position="141"/>
    </location>
</feature>
<evidence type="ECO:0000256" key="4">
    <source>
        <dbReference type="ARBA" id="ARBA00022989"/>
    </source>
</evidence>
<evidence type="ECO:0000256" key="3">
    <source>
        <dbReference type="ARBA" id="ARBA00022692"/>
    </source>
</evidence>
<dbReference type="PANTHER" id="PTHR23121">
    <property type="entry name" value="SODIUM-DEPENDENT GLUCOSE TRANSPORTER 1"/>
    <property type="match status" value="1"/>
</dbReference>
<gene>
    <name evidence="7" type="primary">LOC103749577</name>
</gene>
<reference evidence="7" key="1">
    <citation type="submission" date="2025-08" db="UniProtKB">
        <authorList>
            <consortium name="Ensembl"/>
        </authorList>
    </citation>
    <scope>IDENTIFICATION</scope>
</reference>
<dbReference type="Proteomes" id="UP000694381">
    <property type="component" value="Unassembled WGS sequence"/>
</dbReference>
<keyword evidence="5 6" id="KW-0472">Membrane</keyword>
<evidence type="ECO:0000313" key="7">
    <source>
        <dbReference type="Ensembl" id="ENSNGAP00000011088.1"/>
    </source>
</evidence>
<comment type="similarity">
    <text evidence="2">Belongs to the major facilitator superfamily.</text>
</comment>
<evidence type="ECO:0000256" key="6">
    <source>
        <dbReference type="SAM" id="Phobius"/>
    </source>
</evidence>
<dbReference type="Gene3D" id="1.20.1250.20">
    <property type="entry name" value="MFS general substrate transporter like domains"/>
    <property type="match status" value="1"/>
</dbReference>
<accession>A0A8C6R0K6</accession>
<keyword evidence="4 6" id="KW-1133">Transmembrane helix</keyword>
<dbReference type="AlphaFoldDB" id="A0A8C6R0K6"/>
<comment type="subcellular location">
    <subcellularLocation>
        <location evidence="1">Membrane</location>
        <topology evidence="1">Multi-pass membrane protein</topology>
    </subcellularLocation>
</comment>
<keyword evidence="3 6" id="KW-0812">Transmembrane</keyword>
<name>A0A8C6R0K6_NANGA</name>
<protein>
    <submittedName>
        <fullName evidence="7">Sodium-dependent glucose transporter 1-like</fullName>
    </submittedName>
</protein>
<reference evidence="7" key="2">
    <citation type="submission" date="2025-09" db="UniProtKB">
        <authorList>
            <consortium name="Ensembl"/>
        </authorList>
    </citation>
    <scope>IDENTIFICATION</scope>
</reference>
<feature type="transmembrane region" description="Helical" evidence="6">
    <location>
        <begin position="76"/>
        <end position="94"/>
    </location>
</feature>
<sequence length="155" mass="16518">TEFRGSGAAAVGQHLLQAETPAKKEQRGRGSLLRWFTTVVLNAAFLGMGISAAILGPTFQDLARNVNRNISSLSEIFVGRALGYLSGSLIGGVLFDCMNHFLLLGMSNLMSSVGLYLTPVCKTAVLLIIMTSVIGVSFGILDTDRVLLCKPPKCE</sequence>
<dbReference type="Ensembl" id="ENSNGAT00000016631.1">
    <property type="protein sequence ID" value="ENSNGAP00000011088.1"/>
    <property type="gene ID" value="ENSNGAG00000013330.1"/>
</dbReference>
<dbReference type="InterPro" id="IPR036259">
    <property type="entry name" value="MFS_trans_sf"/>
</dbReference>
<evidence type="ECO:0000313" key="8">
    <source>
        <dbReference type="Proteomes" id="UP000694381"/>
    </source>
</evidence>